<reference evidence="5 6" key="1">
    <citation type="submission" date="2016-07" db="EMBL/GenBank/DDBJ databases">
        <title>Draft Genome Sequence of Methylobrevis pamukkalensis PK2.</title>
        <authorList>
            <person name="Vasilenko O.V."/>
            <person name="Doronina N.V."/>
            <person name="Shmareva M.N."/>
            <person name="Tarlachkov S.V."/>
            <person name="Mustakhimov I."/>
            <person name="Trotsenko Y.A."/>
        </authorList>
    </citation>
    <scope>NUCLEOTIDE SEQUENCE [LARGE SCALE GENOMIC DNA]</scope>
    <source>
        <strain evidence="5 6">PK2</strain>
    </source>
</reference>
<name>A0A1E3H780_9HYPH</name>
<protein>
    <submittedName>
        <fullName evidence="5">ATP12 chaperone protein</fullName>
    </submittedName>
</protein>
<dbReference type="SUPFAM" id="SSF160909">
    <property type="entry name" value="ATP12-like"/>
    <property type="match status" value="1"/>
</dbReference>
<dbReference type="OrthoDB" id="9797825at2"/>
<dbReference type="InterPro" id="IPR023335">
    <property type="entry name" value="ATP12_ortho_dom_sf"/>
</dbReference>
<evidence type="ECO:0000313" key="5">
    <source>
        <dbReference type="EMBL" id="ODN72005.1"/>
    </source>
</evidence>
<keyword evidence="2" id="KW-0809">Transit peptide</keyword>
<dbReference type="GO" id="GO:0043461">
    <property type="term" value="P:proton-transporting ATP synthase complex assembly"/>
    <property type="evidence" value="ECO:0007669"/>
    <property type="project" value="InterPro"/>
</dbReference>
<dbReference type="Proteomes" id="UP000094622">
    <property type="component" value="Unassembled WGS sequence"/>
</dbReference>
<sequence length="261" mass="27994">MSDDDTPGDLFADLAGPTETDPVRRAAEASKRVLPKRFYKAVTAAPTDGLFAVHLDGRPVRTPGRKMLAVPGASVAEALVAEWAAQGSHIDPATMPLTRLANSAIDGVAEDVDAVLADAAKYAGSDLLCYRAEDPERLVARQTETWDPILKWAEDRLGVRFRLAGGVMFVAQDEAVVPAVRAALPRDPFVAAAVHQMTTVCGSVLLALAVLEGRLDAEAAFAAAHVDEDWNIELWGLDGESASRRVWRWQDMQAAARLAGK</sequence>
<evidence type="ECO:0000256" key="3">
    <source>
        <dbReference type="ARBA" id="ARBA00023186"/>
    </source>
</evidence>
<dbReference type="EMBL" id="MCRJ01000009">
    <property type="protein sequence ID" value="ODN72005.1"/>
    <property type="molecule type" value="Genomic_DNA"/>
</dbReference>
<dbReference type="RefSeq" id="WP_069305764.1">
    <property type="nucleotide sequence ID" value="NZ_MCRJ01000009.1"/>
</dbReference>
<gene>
    <name evidence="5" type="ORF">A6302_00630</name>
</gene>
<dbReference type="PATRIC" id="fig|1439726.3.peg.665"/>
<keyword evidence="6" id="KW-1185">Reference proteome</keyword>
<dbReference type="Pfam" id="PF07542">
    <property type="entry name" value="ATP12"/>
    <property type="match status" value="1"/>
</dbReference>
<dbReference type="Gene3D" id="1.10.3580.10">
    <property type="entry name" value="ATP12 ATPase"/>
    <property type="match status" value="1"/>
</dbReference>
<keyword evidence="3" id="KW-0143">Chaperone</keyword>
<dbReference type="PANTHER" id="PTHR21013">
    <property type="entry name" value="ATP SYNTHASE MITOCHONDRIAL F1 COMPLEX ASSEMBLY FACTOR 2/ATP12 PROTEIN, MITOCHONDRIAL PRECURSOR"/>
    <property type="match status" value="1"/>
</dbReference>
<feature type="region of interest" description="Disordered" evidence="4">
    <location>
        <begin position="1"/>
        <end position="25"/>
    </location>
</feature>
<dbReference type="InterPro" id="IPR011419">
    <property type="entry name" value="ATP12_ATP_synth-F1-assembly"/>
</dbReference>
<evidence type="ECO:0000313" key="6">
    <source>
        <dbReference type="Proteomes" id="UP000094622"/>
    </source>
</evidence>
<accession>A0A1E3H780</accession>
<dbReference type="InterPro" id="IPR042272">
    <property type="entry name" value="ATP12_ATP_synth-F1-assembly_N"/>
</dbReference>
<evidence type="ECO:0000256" key="2">
    <source>
        <dbReference type="ARBA" id="ARBA00022946"/>
    </source>
</evidence>
<organism evidence="5 6">
    <name type="scientific">Methylobrevis pamukkalensis</name>
    <dbReference type="NCBI Taxonomy" id="1439726"/>
    <lineage>
        <taxon>Bacteria</taxon>
        <taxon>Pseudomonadati</taxon>
        <taxon>Pseudomonadota</taxon>
        <taxon>Alphaproteobacteria</taxon>
        <taxon>Hyphomicrobiales</taxon>
        <taxon>Pleomorphomonadaceae</taxon>
        <taxon>Methylobrevis</taxon>
    </lineage>
</organism>
<comment type="caution">
    <text evidence="5">The sequence shown here is derived from an EMBL/GenBank/DDBJ whole genome shotgun (WGS) entry which is preliminary data.</text>
</comment>
<proteinExistence type="inferred from homology"/>
<comment type="similarity">
    <text evidence="1">Belongs to the ATP12 family.</text>
</comment>
<dbReference type="AlphaFoldDB" id="A0A1E3H780"/>
<dbReference type="PANTHER" id="PTHR21013:SF10">
    <property type="entry name" value="ATP SYNTHASE MITOCHONDRIAL F1 COMPLEX ASSEMBLY FACTOR 2"/>
    <property type="match status" value="1"/>
</dbReference>
<dbReference type="Gene3D" id="3.30.2180.10">
    <property type="entry name" value="ATP12-like"/>
    <property type="match status" value="1"/>
</dbReference>
<evidence type="ECO:0000256" key="4">
    <source>
        <dbReference type="SAM" id="MobiDB-lite"/>
    </source>
</evidence>
<evidence type="ECO:0000256" key="1">
    <source>
        <dbReference type="ARBA" id="ARBA00008231"/>
    </source>
</evidence>